<keyword evidence="7" id="KW-1185">Reference proteome</keyword>
<evidence type="ECO:0000256" key="1">
    <source>
        <dbReference type="ARBA" id="ARBA00022553"/>
    </source>
</evidence>
<dbReference type="AlphaFoldDB" id="A0A7Z7AU58"/>
<proteinExistence type="predicted"/>
<gene>
    <name evidence="6" type="ORF">SAMN04488589_0074</name>
</gene>
<evidence type="ECO:0000256" key="5">
    <source>
        <dbReference type="ARBA" id="ARBA00022801"/>
    </source>
</evidence>
<dbReference type="GO" id="GO:0004540">
    <property type="term" value="F:RNA nuclease activity"/>
    <property type="evidence" value="ECO:0007669"/>
    <property type="project" value="InterPro"/>
</dbReference>
<dbReference type="GO" id="GO:0016787">
    <property type="term" value="F:hydrolase activity"/>
    <property type="evidence" value="ECO:0007669"/>
    <property type="project" value="UniProtKB-KW"/>
</dbReference>
<evidence type="ECO:0000256" key="4">
    <source>
        <dbReference type="ARBA" id="ARBA00022741"/>
    </source>
</evidence>
<evidence type="ECO:0000256" key="2">
    <source>
        <dbReference type="ARBA" id="ARBA00022649"/>
    </source>
</evidence>
<dbReference type="Pfam" id="PF01934">
    <property type="entry name" value="HepT-like"/>
    <property type="match status" value="1"/>
</dbReference>
<dbReference type="RefSeq" id="WP_091707717.1">
    <property type="nucleotide sequence ID" value="NZ_FNCA01000001.1"/>
</dbReference>
<dbReference type="GO" id="GO:0000166">
    <property type="term" value="F:nucleotide binding"/>
    <property type="evidence" value="ECO:0007669"/>
    <property type="project" value="UniProtKB-KW"/>
</dbReference>
<evidence type="ECO:0000313" key="6">
    <source>
        <dbReference type="EMBL" id="SDF23637.1"/>
    </source>
</evidence>
<dbReference type="EMBL" id="FNCA01000001">
    <property type="protein sequence ID" value="SDF23637.1"/>
    <property type="molecule type" value="Genomic_DNA"/>
</dbReference>
<dbReference type="InterPro" id="IPR051813">
    <property type="entry name" value="HepT_RNase_toxin"/>
</dbReference>
<dbReference type="PANTHER" id="PTHR34139">
    <property type="entry name" value="UPF0331 PROTEIN MJ0127"/>
    <property type="match status" value="1"/>
</dbReference>
<keyword evidence="5" id="KW-0378">Hydrolase</keyword>
<keyword evidence="3" id="KW-0540">Nuclease</keyword>
<comment type="caution">
    <text evidence="6">The sequence shown here is derived from an EMBL/GenBank/DDBJ whole genome shotgun (WGS) entry which is preliminary data.</text>
</comment>
<evidence type="ECO:0000256" key="3">
    <source>
        <dbReference type="ARBA" id="ARBA00022722"/>
    </source>
</evidence>
<keyword evidence="1" id="KW-0597">Phosphoprotein</keyword>
<dbReference type="InterPro" id="IPR008201">
    <property type="entry name" value="HepT-like"/>
</dbReference>
<dbReference type="Proteomes" id="UP000199259">
    <property type="component" value="Unassembled WGS sequence"/>
</dbReference>
<keyword evidence="4" id="KW-0547">Nucleotide-binding</keyword>
<keyword evidence="2" id="KW-1277">Toxin-antitoxin system</keyword>
<organism evidence="6 7">
    <name type="scientific">Methanolobus vulcani</name>
    <dbReference type="NCBI Taxonomy" id="38026"/>
    <lineage>
        <taxon>Archaea</taxon>
        <taxon>Methanobacteriati</taxon>
        <taxon>Methanobacteriota</taxon>
        <taxon>Stenosarchaea group</taxon>
        <taxon>Methanomicrobia</taxon>
        <taxon>Methanosarcinales</taxon>
        <taxon>Methanosarcinaceae</taxon>
        <taxon>Methanolobus</taxon>
    </lineage>
</organism>
<dbReference type="PANTHER" id="PTHR34139:SF1">
    <property type="entry name" value="RNASE MJ1380-RELATED"/>
    <property type="match status" value="1"/>
</dbReference>
<dbReference type="OrthoDB" id="318716at2157"/>
<protein>
    <submittedName>
        <fullName evidence="6">Uncharacterized conserved protein, contains HEPN domain</fullName>
    </submittedName>
</protein>
<name>A0A7Z7AU58_9EURY</name>
<accession>A0A7Z7AU58</accession>
<reference evidence="6 7" key="1">
    <citation type="submission" date="2016-10" db="EMBL/GenBank/DDBJ databases">
        <authorList>
            <person name="Varghese N."/>
            <person name="Submissions S."/>
        </authorList>
    </citation>
    <scope>NUCLEOTIDE SEQUENCE [LARGE SCALE GENOMIC DNA]</scope>
    <source>
        <strain evidence="6 7">PL 12/M</strain>
    </source>
</reference>
<evidence type="ECO:0000313" key="7">
    <source>
        <dbReference type="Proteomes" id="UP000199259"/>
    </source>
</evidence>
<dbReference type="GO" id="GO:0110001">
    <property type="term" value="C:toxin-antitoxin complex"/>
    <property type="evidence" value="ECO:0007669"/>
    <property type="project" value="InterPro"/>
</dbReference>
<sequence>MRSPSLYISEIICAIDSIEDFTSGMNKDDFLEDEKTKSAVVRQFEIMGEASKALPKSIKELAPDIPWSNIAGMRDRLIHAYFVVDYKLVWKTLEEELPGLRERLEMLQMDSIKDEEL</sequence>